<name>A0A1C5IK97_9ACTN</name>
<evidence type="ECO:0000259" key="2">
    <source>
        <dbReference type="PROSITE" id="PS50006"/>
    </source>
</evidence>
<dbReference type="CDD" id="cd00060">
    <property type="entry name" value="FHA"/>
    <property type="match status" value="1"/>
</dbReference>
<dbReference type="PANTHER" id="PTHR23308">
    <property type="entry name" value="NUCLEAR INHIBITOR OF PROTEIN PHOSPHATASE-1"/>
    <property type="match status" value="1"/>
</dbReference>
<dbReference type="Proteomes" id="UP000198221">
    <property type="component" value="Chromosome I"/>
</dbReference>
<dbReference type="InterPro" id="IPR050923">
    <property type="entry name" value="Cell_Proc_Reg/RNA_Proc"/>
</dbReference>
<dbReference type="OrthoDB" id="151099at2"/>
<organism evidence="3 4">
    <name type="scientific">Micromonospora inositola</name>
    <dbReference type="NCBI Taxonomy" id="47865"/>
    <lineage>
        <taxon>Bacteria</taxon>
        <taxon>Bacillati</taxon>
        <taxon>Actinomycetota</taxon>
        <taxon>Actinomycetes</taxon>
        <taxon>Micromonosporales</taxon>
        <taxon>Micromonosporaceae</taxon>
        <taxon>Micromonospora</taxon>
    </lineage>
</organism>
<dbReference type="PROSITE" id="PS50006">
    <property type="entry name" value="FHA_DOMAIN"/>
    <property type="match status" value="1"/>
</dbReference>
<dbReference type="EMBL" id="LT607754">
    <property type="protein sequence ID" value="SCG58715.1"/>
    <property type="molecule type" value="Genomic_DNA"/>
</dbReference>
<dbReference type="Gene3D" id="2.60.200.20">
    <property type="match status" value="1"/>
</dbReference>
<dbReference type="AlphaFoldDB" id="A0A1C5IK97"/>
<dbReference type="InterPro" id="IPR008984">
    <property type="entry name" value="SMAD_FHA_dom_sf"/>
</dbReference>
<dbReference type="InterPro" id="IPR000253">
    <property type="entry name" value="FHA_dom"/>
</dbReference>
<evidence type="ECO:0000313" key="3">
    <source>
        <dbReference type="EMBL" id="SCG58715.1"/>
    </source>
</evidence>
<keyword evidence="4" id="KW-1185">Reference proteome</keyword>
<gene>
    <name evidence="3" type="ORF">GA0070613_2993</name>
</gene>
<accession>A0A1C5IK97</accession>
<protein>
    <submittedName>
        <fullName evidence="3">FHA domain-containing protein</fullName>
    </submittedName>
</protein>
<reference evidence="4" key="1">
    <citation type="submission" date="2016-06" db="EMBL/GenBank/DDBJ databases">
        <authorList>
            <person name="Varghese N."/>
            <person name="Submissions Spin"/>
        </authorList>
    </citation>
    <scope>NUCLEOTIDE SEQUENCE [LARGE SCALE GENOMIC DNA]</scope>
    <source>
        <strain evidence="4">DSM 43819</strain>
    </source>
</reference>
<evidence type="ECO:0000313" key="4">
    <source>
        <dbReference type="Proteomes" id="UP000198221"/>
    </source>
</evidence>
<sequence length="156" mass="16744">MEDHPELMPLLTVTGGTMRGFSFRVGRDPQVIGRAPTAGIVLDDGHLSRRHAAVQLTDEGVSLVDLRSTNGTWLNDRRIAGVELLTDGDVIRLGRTELRYFDPGVARTDPVGLAFGAPRSNHRPTLPLPVPPGPLAAVESRGAVLPLPPAPVDTHR</sequence>
<dbReference type="RefSeq" id="WP_089012830.1">
    <property type="nucleotide sequence ID" value="NZ_LT607754.1"/>
</dbReference>
<keyword evidence="1" id="KW-0597">Phosphoprotein</keyword>
<evidence type="ECO:0000256" key="1">
    <source>
        <dbReference type="ARBA" id="ARBA00022553"/>
    </source>
</evidence>
<dbReference type="SMART" id="SM00240">
    <property type="entry name" value="FHA"/>
    <property type="match status" value="1"/>
</dbReference>
<dbReference type="SUPFAM" id="SSF49879">
    <property type="entry name" value="SMAD/FHA domain"/>
    <property type="match status" value="1"/>
</dbReference>
<proteinExistence type="predicted"/>
<feature type="domain" description="FHA" evidence="2">
    <location>
        <begin position="23"/>
        <end position="79"/>
    </location>
</feature>
<dbReference type="Pfam" id="PF00498">
    <property type="entry name" value="FHA"/>
    <property type="match status" value="1"/>
</dbReference>